<comment type="caution">
    <text evidence="2">The sequence shown here is derived from an EMBL/GenBank/DDBJ whole genome shotgun (WGS) entry which is preliminary data.</text>
</comment>
<keyword evidence="3" id="KW-1185">Reference proteome</keyword>
<evidence type="ECO:0008006" key="4">
    <source>
        <dbReference type="Google" id="ProtNLM"/>
    </source>
</evidence>
<sequence length="160" mass="16643">MHRTTTTSTLLITVAVSALSGCVTVRQQPPAPGIRAAASGPSAPRPDGTAEPRAVQAPAREALERVGPQHPAQPTARTPAAATGTPERPAHRAGPDHPDAPPAPRHHHTPLPPHFRLPGSLHAGPGPAHPNADLCALGHRYGGWKADSPESRICRQAYGH</sequence>
<protein>
    <recommendedName>
        <fullName evidence="4">Lipoprotein</fullName>
    </recommendedName>
</protein>
<feature type="compositionally biased region" description="Basic and acidic residues" evidence="1">
    <location>
        <begin position="88"/>
        <end position="99"/>
    </location>
</feature>
<dbReference type="RefSeq" id="WP_276109167.1">
    <property type="nucleotide sequence ID" value="NZ_JARJBB010000005.1"/>
</dbReference>
<gene>
    <name evidence="2" type="ORF">P3H78_13480</name>
</gene>
<feature type="compositionally biased region" description="Low complexity" evidence="1">
    <location>
        <begin position="33"/>
        <end position="46"/>
    </location>
</feature>
<name>A0ABT6A4R8_9ACTN</name>
<dbReference type="PROSITE" id="PS51257">
    <property type="entry name" value="PROKAR_LIPOPROTEIN"/>
    <property type="match status" value="1"/>
</dbReference>
<reference evidence="2 3" key="1">
    <citation type="submission" date="2023-03" db="EMBL/GenBank/DDBJ databases">
        <title>Draft genome sequence of Streptomyces sp. K1PA1 isolated from peat swamp forest in Thailand.</title>
        <authorList>
            <person name="Klaysubun C."/>
            <person name="Duangmal K."/>
        </authorList>
    </citation>
    <scope>NUCLEOTIDE SEQUENCE [LARGE SCALE GENOMIC DNA]</scope>
    <source>
        <strain evidence="2 3">K1PA1</strain>
    </source>
</reference>
<evidence type="ECO:0000313" key="2">
    <source>
        <dbReference type="EMBL" id="MDF3299622.1"/>
    </source>
</evidence>
<evidence type="ECO:0000313" key="3">
    <source>
        <dbReference type="Proteomes" id="UP001221150"/>
    </source>
</evidence>
<proteinExistence type="predicted"/>
<dbReference type="Proteomes" id="UP001221150">
    <property type="component" value="Unassembled WGS sequence"/>
</dbReference>
<accession>A0ABT6A4R8</accession>
<organism evidence="2 3">
    <name type="scientific">Streptomyces tropicalis</name>
    <dbReference type="NCBI Taxonomy" id="3034234"/>
    <lineage>
        <taxon>Bacteria</taxon>
        <taxon>Bacillati</taxon>
        <taxon>Actinomycetota</taxon>
        <taxon>Actinomycetes</taxon>
        <taxon>Kitasatosporales</taxon>
        <taxon>Streptomycetaceae</taxon>
        <taxon>Streptomyces</taxon>
    </lineage>
</organism>
<dbReference type="EMBL" id="JARJBB010000005">
    <property type="protein sequence ID" value="MDF3299622.1"/>
    <property type="molecule type" value="Genomic_DNA"/>
</dbReference>
<feature type="compositionally biased region" description="Low complexity" evidence="1">
    <location>
        <begin position="68"/>
        <end position="87"/>
    </location>
</feature>
<feature type="region of interest" description="Disordered" evidence="1">
    <location>
        <begin position="30"/>
        <end position="126"/>
    </location>
</feature>
<evidence type="ECO:0000256" key="1">
    <source>
        <dbReference type="SAM" id="MobiDB-lite"/>
    </source>
</evidence>